<feature type="region of interest" description="Disordered" evidence="1">
    <location>
        <begin position="139"/>
        <end position="174"/>
    </location>
</feature>
<dbReference type="Proteomes" id="UP001150904">
    <property type="component" value="Unassembled WGS sequence"/>
</dbReference>
<comment type="caution">
    <text evidence="2">The sequence shown here is derived from an EMBL/GenBank/DDBJ whole genome shotgun (WGS) entry which is preliminary data.</text>
</comment>
<reference evidence="2" key="2">
    <citation type="journal article" date="2023" name="IMA Fungus">
        <title>Comparative genomic study of the Penicillium genus elucidates a diverse pangenome and 15 lateral gene transfer events.</title>
        <authorList>
            <person name="Petersen C."/>
            <person name="Sorensen T."/>
            <person name="Nielsen M.R."/>
            <person name="Sondergaard T.E."/>
            <person name="Sorensen J.L."/>
            <person name="Fitzpatrick D.A."/>
            <person name="Frisvad J.C."/>
            <person name="Nielsen K.L."/>
        </authorList>
    </citation>
    <scope>NUCLEOTIDE SEQUENCE</scope>
    <source>
        <strain evidence="2">IBT 15544</strain>
    </source>
</reference>
<organism evidence="2 3">
    <name type="scientific">Penicillium cinerascens</name>
    <dbReference type="NCBI Taxonomy" id="70096"/>
    <lineage>
        <taxon>Eukaryota</taxon>
        <taxon>Fungi</taxon>
        <taxon>Dikarya</taxon>
        <taxon>Ascomycota</taxon>
        <taxon>Pezizomycotina</taxon>
        <taxon>Eurotiomycetes</taxon>
        <taxon>Eurotiomycetidae</taxon>
        <taxon>Eurotiales</taxon>
        <taxon>Aspergillaceae</taxon>
        <taxon>Penicillium</taxon>
    </lineage>
</organism>
<dbReference type="AlphaFoldDB" id="A0A9W9JKE9"/>
<evidence type="ECO:0000313" key="3">
    <source>
        <dbReference type="Proteomes" id="UP001150904"/>
    </source>
</evidence>
<evidence type="ECO:0000313" key="2">
    <source>
        <dbReference type="EMBL" id="KAJ5197959.1"/>
    </source>
</evidence>
<dbReference type="OrthoDB" id="427186at2759"/>
<dbReference type="GeneID" id="83181439"/>
<name>A0A9W9JKE9_9EURO</name>
<dbReference type="RefSeq" id="XP_058306387.1">
    <property type="nucleotide sequence ID" value="XM_058454138.1"/>
</dbReference>
<accession>A0A9W9JKE9</accession>
<protein>
    <submittedName>
        <fullName evidence="2">Uncharacterized protein</fullName>
    </submittedName>
</protein>
<keyword evidence="3" id="KW-1185">Reference proteome</keyword>
<evidence type="ECO:0000256" key="1">
    <source>
        <dbReference type="SAM" id="MobiDB-lite"/>
    </source>
</evidence>
<gene>
    <name evidence="2" type="ORF">N7498_007076</name>
</gene>
<reference evidence="2" key="1">
    <citation type="submission" date="2022-12" db="EMBL/GenBank/DDBJ databases">
        <authorList>
            <person name="Petersen C."/>
        </authorList>
    </citation>
    <scope>NUCLEOTIDE SEQUENCE</scope>
    <source>
        <strain evidence="2">IBT 15544</strain>
    </source>
</reference>
<sequence length="449" mass="50013">MSAEEFLADVEGGVVPVDCHDHVLRIAFIYLDKGLWDGNGVFDVVEKLHARGWSFGEGELRFNRTLDIFYLAQLAAAIYRSSDQLNGDFPSPSDFPAFYTTHRALLHASAWRSYYSAAFLTQRTTARFYRLPDLQDLPDSASPLGKPRHQPPAGSGPHSTKLPRWADSVARTRRRQPSLPLATLTRLALSTLETATARLHTAHPSVTPYSATQAHFWLEYMKLGVPSPSGSNTVAAFREAWKPNGFGVLVAQGALDMYAWGMQYSAQRWEASGAGNEVAKPDVDGGWESQVQWCGWPDGGVGVMAWWRGWEPEVGSEEEVEFLAAVAAEETVAVEVGQLNCAVRSHVLLGVMRAAVAGERERDVFLEELERDMVGKGRIGEGRAGKWLREVLGVVEPYVRIWEGVWPDTEERGEVLRRILVENGQLFARWKVSPLLKEFSFELGPRESE</sequence>
<proteinExistence type="predicted"/>
<dbReference type="EMBL" id="JAPQKR010000014">
    <property type="protein sequence ID" value="KAJ5197959.1"/>
    <property type="molecule type" value="Genomic_DNA"/>
</dbReference>